<accession>A0AAE0XTF4</accession>
<reference evidence="1" key="1">
    <citation type="journal article" date="2023" name="G3 (Bethesda)">
        <title>A reference genome for the long-term kleptoplast-retaining sea slug Elysia crispata morphotype clarki.</title>
        <authorList>
            <person name="Eastman K.E."/>
            <person name="Pendleton A.L."/>
            <person name="Shaikh M.A."/>
            <person name="Suttiyut T."/>
            <person name="Ogas R."/>
            <person name="Tomko P."/>
            <person name="Gavelis G."/>
            <person name="Widhalm J.R."/>
            <person name="Wisecaver J.H."/>
        </authorList>
    </citation>
    <scope>NUCLEOTIDE SEQUENCE</scope>
    <source>
        <strain evidence="1">ECLA1</strain>
    </source>
</reference>
<dbReference type="EMBL" id="JAWDGP010007656">
    <property type="protein sequence ID" value="KAK3709622.1"/>
    <property type="molecule type" value="Genomic_DNA"/>
</dbReference>
<dbReference type="AlphaFoldDB" id="A0AAE0XTF4"/>
<protein>
    <submittedName>
        <fullName evidence="1">Uncharacterized protein</fullName>
    </submittedName>
</protein>
<name>A0AAE0XTF4_9GAST</name>
<organism evidence="1 2">
    <name type="scientific">Elysia crispata</name>
    <name type="common">lettuce slug</name>
    <dbReference type="NCBI Taxonomy" id="231223"/>
    <lineage>
        <taxon>Eukaryota</taxon>
        <taxon>Metazoa</taxon>
        <taxon>Spiralia</taxon>
        <taxon>Lophotrochozoa</taxon>
        <taxon>Mollusca</taxon>
        <taxon>Gastropoda</taxon>
        <taxon>Heterobranchia</taxon>
        <taxon>Euthyneura</taxon>
        <taxon>Panpulmonata</taxon>
        <taxon>Sacoglossa</taxon>
        <taxon>Placobranchoidea</taxon>
        <taxon>Plakobranchidae</taxon>
        <taxon>Elysia</taxon>
    </lineage>
</organism>
<gene>
    <name evidence="1" type="ORF">RRG08_013905</name>
</gene>
<keyword evidence="2" id="KW-1185">Reference proteome</keyword>
<evidence type="ECO:0000313" key="1">
    <source>
        <dbReference type="EMBL" id="KAK3709622.1"/>
    </source>
</evidence>
<comment type="caution">
    <text evidence="1">The sequence shown here is derived from an EMBL/GenBank/DDBJ whole genome shotgun (WGS) entry which is preliminary data.</text>
</comment>
<sequence>MFPKAIFINKGHGKQMLEKLNPQRSSIQLSSTLNRLKSLFTYISHTGEWHEYPTIGRKQSSPTSATLESGMSTRLWEENSLHLHFISHTGEWHEYPTMGRKQSSPTFHQPH</sequence>
<evidence type="ECO:0000313" key="2">
    <source>
        <dbReference type="Proteomes" id="UP001283361"/>
    </source>
</evidence>
<dbReference type="Proteomes" id="UP001283361">
    <property type="component" value="Unassembled WGS sequence"/>
</dbReference>
<proteinExistence type="predicted"/>